<feature type="region of interest" description="Disordered" evidence="1">
    <location>
        <begin position="65"/>
        <end position="88"/>
    </location>
</feature>
<comment type="caution">
    <text evidence="2">The sequence shown here is derived from an EMBL/GenBank/DDBJ whole genome shotgun (WGS) entry which is preliminary data.</text>
</comment>
<dbReference type="AlphaFoldDB" id="A0A397CDM6"/>
<feature type="region of interest" description="Disordered" evidence="1">
    <location>
        <begin position="111"/>
        <end position="139"/>
    </location>
</feature>
<reference evidence="2 3" key="1">
    <citation type="submission" date="2018-08" db="EMBL/GenBank/DDBJ databases">
        <title>Aphanomyces genome sequencing and annotation.</title>
        <authorList>
            <person name="Minardi D."/>
            <person name="Oidtmann B."/>
            <person name="Van Der Giezen M."/>
            <person name="Studholme D.J."/>
        </authorList>
    </citation>
    <scope>NUCLEOTIDE SEQUENCE [LARGE SCALE GENOMIC DNA]</scope>
    <source>
        <strain evidence="2 3">D2</strain>
    </source>
</reference>
<feature type="compositionally biased region" description="Low complexity" evidence="1">
    <location>
        <begin position="27"/>
        <end position="36"/>
    </location>
</feature>
<evidence type="ECO:0000313" key="3">
    <source>
        <dbReference type="Proteomes" id="UP000266643"/>
    </source>
</evidence>
<feature type="non-terminal residue" evidence="2">
    <location>
        <position position="1"/>
    </location>
</feature>
<proteinExistence type="predicted"/>
<dbReference type="EMBL" id="QUTD01009289">
    <property type="protein sequence ID" value="RHY43219.1"/>
    <property type="molecule type" value="Genomic_DNA"/>
</dbReference>
<protein>
    <submittedName>
        <fullName evidence="2">Uncharacterized protein</fullName>
    </submittedName>
</protein>
<evidence type="ECO:0000256" key="1">
    <source>
        <dbReference type="SAM" id="MobiDB-lite"/>
    </source>
</evidence>
<feature type="compositionally biased region" description="Acidic residues" evidence="1">
    <location>
        <begin position="130"/>
        <end position="139"/>
    </location>
</feature>
<feature type="region of interest" description="Disordered" evidence="1">
    <location>
        <begin position="1"/>
        <end position="36"/>
    </location>
</feature>
<organism evidence="2 3">
    <name type="scientific">Aphanomyces astaci</name>
    <name type="common">Crayfish plague agent</name>
    <dbReference type="NCBI Taxonomy" id="112090"/>
    <lineage>
        <taxon>Eukaryota</taxon>
        <taxon>Sar</taxon>
        <taxon>Stramenopiles</taxon>
        <taxon>Oomycota</taxon>
        <taxon>Saprolegniomycetes</taxon>
        <taxon>Saprolegniales</taxon>
        <taxon>Verrucalvaceae</taxon>
        <taxon>Aphanomyces</taxon>
    </lineage>
</organism>
<evidence type="ECO:0000313" key="2">
    <source>
        <dbReference type="EMBL" id="RHY43219.1"/>
    </source>
</evidence>
<sequence>NNGGVPDDLTGTGGAPLDFPDEFNPQSTAATSAATTVTSATATEATTTAGGTTTSAATATAEAASATATTVTSTTSASAATSKATSSRHILQGKIKNGLYEEWTQHMRSMDDLDNGMTKGDLRDGTESEAWSEEEVRDT</sequence>
<accession>A0A397CDM6</accession>
<name>A0A397CDM6_APHAT</name>
<feature type="compositionally biased region" description="Low complexity" evidence="1">
    <location>
        <begin position="65"/>
        <end position="87"/>
    </location>
</feature>
<gene>
    <name evidence="2" type="ORF">DYB30_002065</name>
</gene>
<dbReference type="Proteomes" id="UP000266643">
    <property type="component" value="Unassembled WGS sequence"/>
</dbReference>